<evidence type="ECO:0000313" key="4">
    <source>
        <dbReference type="Proteomes" id="UP000799770"/>
    </source>
</evidence>
<gene>
    <name evidence="3" type="ORF">BDV96DRAFT_674801</name>
</gene>
<organism evidence="3 4">
    <name type="scientific">Lophiotrema nucula</name>
    <dbReference type="NCBI Taxonomy" id="690887"/>
    <lineage>
        <taxon>Eukaryota</taxon>
        <taxon>Fungi</taxon>
        <taxon>Dikarya</taxon>
        <taxon>Ascomycota</taxon>
        <taxon>Pezizomycotina</taxon>
        <taxon>Dothideomycetes</taxon>
        <taxon>Pleosporomycetidae</taxon>
        <taxon>Pleosporales</taxon>
        <taxon>Lophiotremataceae</taxon>
        <taxon>Lophiotrema</taxon>
    </lineage>
</organism>
<reference evidence="3" key="1">
    <citation type="journal article" date="2020" name="Stud. Mycol.">
        <title>101 Dothideomycetes genomes: a test case for predicting lifestyles and emergence of pathogens.</title>
        <authorList>
            <person name="Haridas S."/>
            <person name="Albert R."/>
            <person name="Binder M."/>
            <person name="Bloem J."/>
            <person name="Labutti K."/>
            <person name="Salamov A."/>
            <person name="Andreopoulos B."/>
            <person name="Baker S."/>
            <person name="Barry K."/>
            <person name="Bills G."/>
            <person name="Bluhm B."/>
            <person name="Cannon C."/>
            <person name="Castanera R."/>
            <person name="Culley D."/>
            <person name="Daum C."/>
            <person name="Ezra D."/>
            <person name="Gonzalez J."/>
            <person name="Henrissat B."/>
            <person name="Kuo A."/>
            <person name="Liang C."/>
            <person name="Lipzen A."/>
            <person name="Lutzoni F."/>
            <person name="Magnuson J."/>
            <person name="Mondo S."/>
            <person name="Nolan M."/>
            <person name="Ohm R."/>
            <person name="Pangilinan J."/>
            <person name="Park H.-J."/>
            <person name="Ramirez L."/>
            <person name="Alfaro M."/>
            <person name="Sun H."/>
            <person name="Tritt A."/>
            <person name="Yoshinaga Y."/>
            <person name="Zwiers L.-H."/>
            <person name="Turgeon B."/>
            <person name="Goodwin S."/>
            <person name="Spatafora J."/>
            <person name="Crous P."/>
            <person name="Grigoriev I."/>
        </authorList>
    </citation>
    <scope>NUCLEOTIDE SEQUENCE</scope>
    <source>
        <strain evidence="3">CBS 627.86</strain>
    </source>
</reference>
<keyword evidence="4" id="KW-1185">Reference proteome</keyword>
<evidence type="ECO:0000313" key="3">
    <source>
        <dbReference type="EMBL" id="KAF2106765.1"/>
    </source>
</evidence>
<protein>
    <submittedName>
        <fullName evidence="3">Uncharacterized protein</fullName>
    </submittedName>
</protein>
<feature type="coiled-coil region" evidence="1">
    <location>
        <begin position="349"/>
        <end position="411"/>
    </location>
</feature>
<evidence type="ECO:0000256" key="2">
    <source>
        <dbReference type="SAM" id="MobiDB-lite"/>
    </source>
</evidence>
<proteinExistence type="predicted"/>
<dbReference type="EMBL" id="ML977359">
    <property type="protein sequence ID" value="KAF2106765.1"/>
    <property type="molecule type" value="Genomic_DNA"/>
</dbReference>
<accession>A0A6A5YI90</accession>
<evidence type="ECO:0000256" key="1">
    <source>
        <dbReference type="SAM" id="Coils"/>
    </source>
</evidence>
<sequence>MDCPHPSEGQISLDNSVPQELLSELTSSDPVIQGFLEQSSQSVKSDKLRDRIETLQKEEADIRARLRDREELRGRRIIMNDRRIKIKEEIIDARRKLHHYDPDFLEKVFTKKRTEEDFANPPPSNNVLALRDRKVDPLVELESPRALQSSLLDNSAGESGKITYNDIVADSTKWQCGNCKVVLPGGTKIESSQVHCNSHIASVGVIPSSYKRGPPAQPPGYCLEIRIIFCISGNLASCQVYRDLSLTIHRTMYEVEKPSSESSEEERHETIEVEDRTMTEEQQLLLEDLRRTENNIKIINWQGSLKEAQDKEDEPEQKKDFAEEAEDDQDDQIRENHYHNHILERKSQVKEAELKQKEALKTLKQETLNPYLIDHRNRLYQEASEAYIKALDELQEAMKHMQVLAREKQSKM</sequence>
<dbReference type="Proteomes" id="UP000799770">
    <property type="component" value="Unassembled WGS sequence"/>
</dbReference>
<keyword evidence="1" id="KW-0175">Coiled coil</keyword>
<feature type="region of interest" description="Disordered" evidence="2">
    <location>
        <begin position="306"/>
        <end position="330"/>
    </location>
</feature>
<name>A0A6A5YI90_9PLEO</name>
<dbReference type="AlphaFoldDB" id="A0A6A5YI90"/>
<feature type="coiled-coil region" evidence="1">
    <location>
        <begin position="45"/>
        <end position="72"/>
    </location>
</feature>